<evidence type="ECO:0000256" key="6">
    <source>
        <dbReference type="ARBA" id="ARBA00022842"/>
    </source>
</evidence>
<dbReference type="PANTHER" id="PTHR12992">
    <property type="entry name" value="NUDIX HYDROLASE"/>
    <property type="match status" value="1"/>
</dbReference>
<organism evidence="9 10">
    <name type="scientific">Leucobacter exalbidus</name>
    <dbReference type="NCBI Taxonomy" id="662960"/>
    <lineage>
        <taxon>Bacteria</taxon>
        <taxon>Bacillati</taxon>
        <taxon>Actinomycetota</taxon>
        <taxon>Actinomycetes</taxon>
        <taxon>Micrococcales</taxon>
        <taxon>Microbacteriaceae</taxon>
        <taxon>Leucobacter</taxon>
    </lineage>
</organism>
<dbReference type="InterPro" id="IPR015797">
    <property type="entry name" value="NUDIX_hydrolase-like_dom_sf"/>
</dbReference>
<evidence type="ECO:0000259" key="8">
    <source>
        <dbReference type="PROSITE" id="PS51462"/>
    </source>
</evidence>
<dbReference type="SUPFAM" id="SSF55811">
    <property type="entry name" value="Nudix"/>
    <property type="match status" value="1"/>
</dbReference>
<dbReference type="InterPro" id="IPR000086">
    <property type="entry name" value="NUDIX_hydrolase_dom"/>
</dbReference>
<name>A0A940T471_9MICO</name>
<proteinExistence type="inferred from homology"/>
<sequence length="231" mass="24955">MMQSLTADDALRDLRVFVDRGVAIKFPPQGPFSDRPVRRSAVLILFGALDRAPAELPASPRIAPELDVLLTRRASRMRHHAGQIAFPGGGIDPEDHDARAAALREAHEETGLDPAGVEILGGLPEIPLPISNNLVTPVLGWWHSPSEITADHTESVDVFRAPVAELLDPAARGTSVLSRGPRSYRGAAFELAPRLGGHTVWGFTGVLLSNLFDELGWASPWDTSHEIPVEP</sequence>
<evidence type="ECO:0000313" key="10">
    <source>
        <dbReference type="Proteomes" id="UP000675163"/>
    </source>
</evidence>
<gene>
    <name evidence="9" type="ORF">JOF28_002159</name>
</gene>
<evidence type="ECO:0000313" key="9">
    <source>
        <dbReference type="EMBL" id="MBP1326927.1"/>
    </source>
</evidence>
<comment type="similarity">
    <text evidence="3">Belongs to the Nudix hydrolase family. PCD1 subfamily.</text>
</comment>
<keyword evidence="10" id="KW-1185">Reference proteome</keyword>
<evidence type="ECO:0000256" key="4">
    <source>
        <dbReference type="ARBA" id="ARBA00022723"/>
    </source>
</evidence>
<dbReference type="GO" id="GO:0010945">
    <property type="term" value="F:coenzyme A diphosphatase activity"/>
    <property type="evidence" value="ECO:0007669"/>
    <property type="project" value="InterPro"/>
</dbReference>
<reference evidence="9" key="1">
    <citation type="submission" date="2021-02" db="EMBL/GenBank/DDBJ databases">
        <title>Sequencing the genomes of 1000 actinobacteria strains.</title>
        <authorList>
            <person name="Klenk H.-P."/>
        </authorList>
    </citation>
    <scope>NUCLEOTIDE SEQUENCE</scope>
    <source>
        <strain evidence="9">DSM 22850</strain>
    </source>
</reference>
<keyword evidence="6" id="KW-0460">Magnesium</keyword>
<dbReference type="InterPro" id="IPR000059">
    <property type="entry name" value="NUDIX_hydrolase_NudL_CS"/>
</dbReference>
<dbReference type="AlphaFoldDB" id="A0A940T471"/>
<dbReference type="Gene3D" id="3.90.79.10">
    <property type="entry name" value="Nucleoside Triphosphate Pyrophosphohydrolase"/>
    <property type="match status" value="1"/>
</dbReference>
<evidence type="ECO:0000256" key="1">
    <source>
        <dbReference type="ARBA" id="ARBA00001936"/>
    </source>
</evidence>
<dbReference type="GO" id="GO:0000287">
    <property type="term" value="F:magnesium ion binding"/>
    <property type="evidence" value="ECO:0007669"/>
    <property type="project" value="InterPro"/>
</dbReference>
<comment type="cofactor">
    <cofactor evidence="2">
        <name>Mg(2+)</name>
        <dbReference type="ChEBI" id="CHEBI:18420"/>
    </cofactor>
</comment>
<keyword evidence="5" id="KW-0378">Hydrolase</keyword>
<feature type="domain" description="Nudix hydrolase" evidence="8">
    <location>
        <begin position="36"/>
        <end position="183"/>
    </location>
</feature>
<comment type="caution">
    <text evidence="9">The sequence shown here is derived from an EMBL/GenBank/DDBJ whole genome shotgun (WGS) entry which is preliminary data.</text>
</comment>
<evidence type="ECO:0000256" key="2">
    <source>
        <dbReference type="ARBA" id="ARBA00001946"/>
    </source>
</evidence>
<comment type="cofactor">
    <cofactor evidence="1">
        <name>Mn(2+)</name>
        <dbReference type="ChEBI" id="CHEBI:29035"/>
    </cofactor>
</comment>
<evidence type="ECO:0000256" key="7">
    <source>
        <dbReference type="ARBA" id="ARBA00023211"/>
    </source>
</evidence>
<accession>A0A940T471</accession>
<dbReference type="InterPro" id="IPR045121">
    <property type="entry name" value="CoAse"/>
</dbReference>
<dbReference type="Pfam" id="PF00293">
    <property type="entry name" value="NUDIX"/>
    <property type="match status" value="1"/>
</dbReference>
<keyword evidence="7" id="KW-0464">Manganese</keyword>
<evidence type="ECO:0000256" key="5">
    <source>
        <dbReference type="ARBA" id="ARBA00022801"/>
    </source>
</evidence>
<dbReference type="GO" id="GO:0009132">
    <property type="term" value="P:nucleoside diphosphate metabolic process"/>
    <property type="evidence" value="ECO:0007669"/>
    <property type="project" value="InterPro"/>
</dbReference>
<dbReference type="CDD" id="cd03426">
    <property type="entry name" value="NUDIX_CoAse_Nudt7"/>
    <property type="match status" value="1"/>
</dbReference>
<dbReference type="PROSITE" id="PS01293">
    <property type="entry name" value="NUDIX_COA"/>
    <property type="match status" value="1"/>
</dbReference>
<dbReference type="EMBL" id="JAFIDA010000001">
    <property type="protein sequence ID" value="MBP1326927.1"/>
    <property type="molecule type" value="Genomic_DNA"/>
</dbReference>
<dbReference type="PANTHER" id="PTHR12992:SF11">
    <property type="entry name" value="MITOCHONDRIAL COENZYME A DIPHOSPHATASE NUDT8"/>
    <property type="match status" value="1"/>
</dbReference>
<evidence type="ECO:0000256" key="3">
    <source>
        <dbReference type="ARBA" id="ARBA00006506"/>
    </source>
</evidence>
<dbReference type="GO" id="GO:0030145">
    <property type="term" value="F:manganese ion binding"/>
    <property type="evidence" value="ECO:0007669"/>
    <property type="project" value="InterPro"/>
</dbReference>
<dbReference type="PROSITE" id="PS51462">
    <property type="entry name" value="NUDIX"/>
    <property type="match status" value="1"/>
</dbReference>
<protein>
    <submittedName>
        <fullName evidence="9">8-oxo-dGTP pyrophosphatase MutT (NUDIX family)</fullName>
    </submittedName>
</protein>
<dbReference type="Proteomes" id="UP000675163">
    <property type="component" value="Unassembled WGS sequence"/>
</dbReference>
<keyword evidence="4" id="KW-0479">Metal-binding</keyword>